<proteinExistence type="predicted"/>
<dbReference type="EMBL" id="JASJQH010008359">
    <property type="protein sequence ID" value="KAK9693239.1"/>
    <property type="molecule type" value="Genomic_DNA"/>
</dbReference>
<evidence type="ECO:0000313" key="3">
    <source>
        <dbReference type="EMBL" id="KAK9693239.1"/>
    </source>
</evidence>
<gene>
    <name evidence="3" type="ORF">K7432_014000</name>
</gene>
<comment type="caution">
    <text evidence="3">The sequence shown here is derived from an EMBL/GenBank/DDBJ whole genome shotgun (WGS) entry which is preliminary data.</text>
</comment>
<accession>A0ABR2VQ32</accession>
<dbReference type="Proteomes" id="UP001479436">
    <property type="component" value="Unassembled WGS sequence"/>
</dbReference>
<feature type="compositionally biased region" description="Pro residues" evidence="1">
    <location>
        <begin position="170"/>
        <end position="195"/>
    </location>
</feature>
<feature type="signal peptide" evidence="2">
    <location>
        <begin position="1"/>
        <end position="22"/>
    </location>
</feature>
<reference evidence="3 4" key="1">
    <citation type="submission" date="2023-04" db="EMBL/GenBank/DDBJ databases">
        <title>Genome of Basidiobolus ranarum AG-B5.</title>
        <authorList>
            <person name="Stajich J.E."/>
            <person name="Carter-House D."/>
            <person name="Gryganskyi A."/>
        </authorList>
    </citation>
    <scope>NUCLEOTIDE SEQUENCE [LARGE SCALE GENOMIC DNA]</scope>
    <source>
        <strain evidence="3 4">AG-B5</strain>
    </source>
</reference>
<name>A0ABR2VQ32_9FUNG</name>
<keyword evidence="4" id="KW-1185">Reference proteome</keyword>
<protein>
    <submittedName>
        <fullName evidence="3">Uncharacterized protein</fullName>
    </submittedName>
</protein>
<organism evidence="3 4">
    <name type="scientific">Basidiobolus ranarum</name>
    <dbReference type="NCBI Taxonomy" id="34480"/>
    <lineage>
        <taxon>Eukaryota</taxon>
        <taxon>Fungi</taxon>
        <taxon>Fungi incertae sedis</taxon>
        <taxon>Zoopagomycota</taxon>
        <taxon>Entomophthoromycotina</taxon>
        <taxon>Basidiobolomycetes</taxon>
        <taxon>Basidiobolales</taxon>
        <taxon>Basidiobolaceae</taxon>
        <taxon>Basidiobolus</taxon>
    </lineage>
</organism>
<evidence type="ECO:0000256" key="1">
    <source>
        <dbReference type="SAM" id="MobiDB-lite"/>
    </source>
</evidence>
<feature type="chain" id="PRO_5045044483" evidence="2">
    <location>
        <begin position="23"/>
        <end position="195"/>
    </location>
</feature>
<evidence type="ECO:0000313" key="4">
    <source>
        <dbReference type="Proteomes" id="UP001479436"/>
    </source>
</evidence>
<feature type="region of interest" description="Disordered" evidence="1">
    <location>
        <begin position="160"/>
        <end position="195"/>
    </location>
</feature>
<keyword evidence="2" id="KW-0732">Signal</keyword>
<sequence>MRLNSLIGKLFLILYQIAYIFTQTTNTPANITIGPDDVSKLTGPCGPTVYCLPEKGERWVVNKEYFVRWWNKYPTFLTGGMVLIKLYEASSPPTLVKQWTITNDQGFDTVKNYPPQYPIFPVDPTREPDTTKTKECYFVIMAPGSDESIAGKGDNFFIDDYNPPENVTTPPVPTTPLGPLSPAPPTAPKNSAPPH</sequence>
<evidence type="ECO:0000256" key="2">
    <source>
        <dbReference type="SAM" id="SignalP"/>
    </source>
</evidence>